<organism evidence="2 3">
    <name type="scientific">Galbibacter orientalis DSM 19592</name>
    <dbReference type="NCBI Taxonomy" id="926559"/>
    <lineage>
        <taxon>Bacteria</taxon>
        <taxon>Pseudomonadati</taxon>
        <taxon>Bacteroidota</taxon>
        <taxon>Flavobacteriia</taxon>
        <taxon>Flavobacteriales</taxon>
        <taxon>Flavobacteriaceae</taxon>
        <taxon>Galbibacter</taxon>
    </lineage>
</organism>
<dbReference type="PROSITE" id="PS51197">
    <property type="entry name" value="HTH_RRF2_2"/>
    <property type="match status" value="1"/>
</dbReference>
<dbReference type="InterPro" id="IPR036388">
    <property type="entry name" value="WH-like_DNA-bd_sf"/>
</dbReference>
<dbReference type="EMBL" id="JH651379">
    <property type="protein sequence ID" value="EIJ39790.1"/>
    <property type="molecule type" value="Genomic_DNA"/>
</dbReference>
<dbReference type="Pfam" id="PF02082">
    <property type="entry name" value="Rrf2"/>
    <property type="match status" value="1"/>
</dbReference>
<dbReference type="SUPFAM" id="SSF46785">
    <property type="entry name" value="Winged helix' DNA-binding domain"/>
    <property type="match status" value="1"/>
</dbReference>
<evidence type="ECO:0000313" key="3">
    <source>
        <dbReference type="Proteomes" id="UP000004690"/>
    </source>
</evidence>
<dbReference type="Proteomes" id="UP000004690">
    <property type="component" value="Unassembled WGS sequence"/>
</dbReference>
<dbReference type="STRING" id="926559.JoomaDRAFT_2829"/>
<sequence length="141" mass="15710">MLSKKTKYGLKALTYMAKKESKSPVLISEIAEQENISKKFLEIILLQLKNSGFLGSKKGKGGGYYLIRDPEKITVASLIRVLEGPIAMLPCVSLNFYEKCDDCKNEEACSLSRLMIEVRDSTLKVLENKTLADLTRSTLTA</sequence>
<dbReference type="NCBIfam" id="TIGR00738">
    <property type="entry name" value="rrf2_super"/>
    <property type="match status" value="1"/>
</dbReference>
<evidence type="ECO:0000313" key="2">
    <source>
        <dbReference type="EMBL" id="EIJ39790.1"/>
    </source>
</evidence>
<dbReference type="GO" id="GO:0003677">
    <property type="term" value="F:DNA binding"/>
    <property type="evidence" value="ECO:0007669"/>
    <property type="project" value="UniProtKB-KW"/>
</dbReference>
<keyword evidence="1" id="KW-0238">DNA-binding</keyword>
<dbReference type="eggNOG" id="COG1959">
    <property type="taxonomic scope" value="Bacteria"/>
</dbReference>
<dbReference type="HOGENOM" id="CLU_107144_1_1_10"/>
<name>I3C847_9FLAO</name>
<dbReference type="PANTHER" id="PTHR33221:SF5">
    <property type="entry name" value="HTH-TYPE TRANSCRIPTIONAL REGULATOR ISCR"/>
    <property type="match status" value="1"/>
</dbReference>
<dbReference type="AlphaFoldDB" id="I3C847"/>
<dbReference type="GO" id="GO:0003700">
    <property type="term" value="F:DNA-binding transcription factor activity"/>
    <property type="evidence" value="ECO:0007669"/>
    <property type="project" value="TreeGrafter"/>
</dbReference>
<protein>
    <submittedName>
        <fullName evidence="2">Rrf2 family protein, putative transcriptional regulator</fullName>
    </submittedName>
</protein>
<dbReference type="PANTHER" id="PTHR33221">
    <property type="entry name" value="WINGED HELIX-TURN-HELIX TRANSCRIPTIONAL REGULATOR, RRF2 FAMILY"/>
    <property type="match status" value="1"/>
</dbReference>
<dbReference type="InterPro" id="IPR000944">
    <property type="entry name" value="Tscrpt_reg_Rrf2"/>
</dbReference>
<dbReference type="InterPro" id="IPR036390">
    <property type="entry name" value="WH_DNA-bd_sf"/>
</dbReference>
<evidence type="ECO:0000256" key="1">
    <source>
        <dbReference type="ARBA" id="ARBA00023125"/>
    </source>
</evidence>
<gene>
    <name evidence="2" type="ORF">JoomaDRAFT_2829</name>
</gene>
<keyword evidence="3" id="KW-1185">Reference proteome</keyword>
<accession>I3C847</accession>
<proteinExistence type="predicted"/>
<dbReference type="Gene3D" id="1.10.10.10">
    <property type="entry name" value="Winged helix-like DNA-binding domain superfamily/Winged helix DNA-binding domain"/>
    <property type="match status" value="1"/>
</dbReference>
<reference evidence="2 3" key="1">
    <citation type="submission" date="2012-02" db="EMBL/GenBank/DDBJ databases">
        <title>Improved High-Quality Draft genome of Joostella marina DSM 19592.</title>
        <authorList>
            <consortium name="US DOE Joint Genome Institute (JGI-PGF)"/>
            <person name="Lucas S."/>
            <person name="Copeland A."/>
            <person name="Lapidus A."/>
            <person name="Bruce D."/>
            <person name="Goodwin L."/>
            <person name="Pitluck S."/>
            <person name="Peters L."/>
            <person name="Chertkov O."/>
            <person name="Ovchinnikova G."/>
            <person name="Kyrpides N."/>
            <person name="Mavromatis K."/>
            <person name="Detter J.C."/>
            <person name="Han C."/>
            <person name="Land M."/>
            <person name="Hauser L."/>
            <person name="Markowitz V."/>
            <person name="Cheng J.-F."/>
            <person name="Hugenholtz P."/>
            <person name="Woyke T."/>
            <person name="Wu D."/>
            <person name="Tindall B."/>
            <person name="Brambilla E."/>
            <person name="Klenk H.-P."/>
            <person name="Eisen J.A."/>
        </authorList>
    </citation>
    <scope>NUCLEOTIDE SEQUENCE [LARGE SCALE GENOMIC DNA]</scope>
    <source>
        <strain evidence="2 3">DSM 19592</strain>
    </source>
</reference>
<dbReference type="GO" id="GO:0005829">
    <property type="term" value="C:cytosol"/>
    <property type="evidence" value="ECO:0007669"/>
    <property type="project" value="TreeGrafter"/>
</dbReference>
<dbReference type="OrthoDB" id="9802344at2"/>
<dbReference type="RefSeq" id="WP_008613557.1">
    <property type="nucleotide sequence ID" value="NZ_JH651379.1"/>
</dbReference>